<accession>A0ABS6YCW9</accession>
<protein>
    <submittedName>
        <fullName evidence="9">Sodium:solute symporter</fullName>
    </submittedName>
</protein>
<proteinExistence type="inferred from homology"/>
<keyword evidence="8" id="KW-0472">Membrane</keyword>
<feature type="transmembrane region" description="Helical" evidence="8">
    <location>
        <begin position="39"/>
        <end position="63"/>
    </location>
</feature>
<keyword evidence="5" id="KW-0406">Ion transport</keyword>
<keyword evidence="8" id="KW-1133">Transmembrane helix</keyword>
<evidence type="ECO:0000313" key="10">
    <source>
        <dbReference type="Proteomes" id="UP000788426"/>
    </source>
</evidence>
<evidence type="ECO:0000256" key="8">
    <source>
        <dbReference type="SAM" id="Phobius"/>
    </source>
</evidence>
<evidence type="ECO:0000256" key="7">
    <source>
        <dbReference type="RuleBase" id="RU362091"/>
    </source>
</evidence>
<comment type="similarity">
    <text evidence="7">Belongs to the sodium:solute symporter (SSF) (TC 2.A.21) family.</text>
</comment>
<keyword evidence="3" id="KW-1003">Cell membrane</keyword>
<dbReference type="RefSeq" id="WP_219481290.1">
    <property type="nucleotide sequence ID" value="NZ_JAHXCT010000004.1"/>
</dbReference>
<evidence type="ECO:0000256" key="2">
    <source>
        <dbReference type="ARBA" id="ARBA00022448"/>
    </source>
</evidence>
<dbReference type="Pfam" id="PF00474">
    <property type="entry name" value="SSF"/>
    <property type="match status" value="1"/>
</dbReference>
<keyword evidence="8" id="KW-0812">Transmembrane</keyword>
<feature type="transmembrane region" description="Helical" evidence="8">
    <location>
        <begin position="70"/>
        <end position="93"/>
    </location>
</feature>
<evidence type="ECO:0000313" key="9">
    <source>
        <dbReference type="EMBL" id="MBW4769395.1"/>
    </source>
</evidence>
<dbReference type="Proteomes" id="UP000788426">
    <property type="component" value="Unassembled WGS sequence"/>
</dbReference>
<comment type="subcellular location">
    <subcellularLocation>
        <location evidence="1">Cell membrane</location>
        <topology evidence="1">Multi-pass membrane protein</topology>
    </subcellularLocation>
</comment>
<evidence type="ECO:0000256" key="6">
    <source>
        <dbReference type="ARBA" id="ARBA00023201"/>
    </source>
</evidence>
<name>A0ABS6YCW9_9BACT</name>
<dbReference type="PROSITE" id="PS50283">
    <property type="entry name" value="NA_SOLUT_SYMP_3"/>
    <property type="match status" value="1"/>
</dbReference>
<feature type="transmembrane region" description="Helical" evidence="8">
    <location>
        <begin position="179"/>
        <end position="197"/>
    </location>
</feature>
<evidence type="ECO:0000256" key="4">
    <source>
        <dbReference type="ARBA" id="ARBA00023053"/>
    </source>
</evidence>
<feature type="transmembrane region" description="Helical" evidence="8">
    <location>
        <begin position="447"/>
        <end position="468"/>
    </location>
</feature>
<dbReference type="PANTHER" id="PTHR42985:SF47">
    <property type="entry name" value="INTEGRAL MEMBRANE TRANSPORT PROTEIN"/>
    <property type="match status" value="1"/>
</dbReference>
<evidence type="ECO:0000256" key="1">
    <source>
        <dbReference type="ARBA" id="ARBA00004651"/>
    </source>
</evidence>
<dbReference type="InterPro" id="IPR051163">
    <property type="entry name" value="Sodium:Solute_Symporter_SSF"/>
</dbReference>
<feature type="transmembrane region" description="Helical" evidence="8">
    <location>
        <begin position="390"/>
        <end position="410"/>
    </location>
</feature>
<evidence type="ECO:0000256" key="3">
    <source>
        <dbReference type="ARBA" id="ARBA00022475"/>
    </source>
</evidence>
<feature type="transmembrane region" description="Helical" evidence="8">
    <location>
        <begin position="149"/>
        <end position="167"/>
    </location>
</feature>
<feature type="transmembrane region" description="Helical" evidence="8">
    <location>
        <begin position="314"/>
        <end position="335"/>
    </location>
</feature>
<evidence type="ECO:0000256" key="5">
    <source>
        <dbReference type="ARBA" id="ARBA00023065"/>
    </source>
</evidence>
<reference evidence="9 10" key="1">
    <citation type="submission" date="2021-07" db="EMBL/GenBank/DDBJ databases">
        <title>Genomic diversity and antimicrobial resistance of Prevotella spp. isolated from chronic lung disease airways.</title>
        <authorList>
            <person name="Webb K.A."/>
            <person name="Olagoke O.S."/>
            <person name="Baird T."/>
            <person name="Neill J."/>
            <person name="Pham A."/>
            <person name="Wells T.J."/>
            <person name="Ramsay K.A."/>
            <person name="Bell S.C."/>
            <person name="Sarovich D.S."/>
            <person name="Price E.P."/>
        </authorList>
    </citation>
    <scope>NUCLEOTIDE SEQUENCE [LARGE SCALE GENOMIC DNA]</scope>
    <source>
        <strain evidence="9 10">SCHI0011.S.12</strain>
    </source>
</reference>
<dbReference type="PANTHER" id="PTHR42985">
    <property type="entry name" value="SODIUM-COUPLED MONOCARBOXYLATE TRANSPORTER"/>
    <property type="match status" value="1"/>
</dbReference>
<dbReference type="CDD" id="cd10326">
    <property type="entry name" value="SLC5sbd_NIS-like"/>
    <property type="match status" value="1"/>
</dbReference>
<dbReference type="InterPro" id="IPR001734">
    <property type="entry name" value="Na/solute_symporter"/>
</dbReference>
<dbReference type="EMBL" id="JAHXCT010000004">
    <property type="protein sequence ID" value="MBW4769395.1"/>
    <property type="molecule type" value="Genomic_DNA"/>
</dbReference>
<feature type="transmembrane region" description="Helical" evidence="8">
    <location>
        <begin position="366"/>
        <end position="384"/>
    </location>
</feature>
<organism evidence="9 10">
    <name type="scientific">Hoylesella nanceiensis</name>
    <dbReference type="NCBI Taxonomy" id="425941"/>
    <lineage>
        <taxon>Bacteria</taxon>
        <taxon>Pseudomonadati</taxon>
        <taxon>Bacteroidota</taxon>
        <taxon>Bacteroidia</taxon>
        <taxon>Bacteroidales</taxon>
        <taxon>Prevotellaceae</taxon>
        <taxon>Hoylesella</taxon>
    </lineage>
</organism>
<keyword evidence="4" id="KW-0915">Sodium</keyword>
<gene>
    <name evidence="9" type="ORF">KZO38_06420</name>
</gene>
<comment type="caution">
    <text evidence="9">The sequence shown here is derived from an EMBL/GenBank/DDBJ whole genome shotgun (WGS) entry which is preliminary data.</text>
</comment>
<keyword evidence="2" id="KW-0813">Transport</keyword>
<keyword evidence="6" id="KW-0739">Sodium transport</keyword>
<feature type="transmembrane region" description="Helical" evidence="8">
    <location>
        <begin position="422"/>
        <end position="441"/>
    </location>
</feature>
<sequence>MAILLTLFVYFTVLLLISKLTTRKATNGVFFKANNTSPWYMVAFGMIGASISGVTFVSVPGMVNKISMTYLQTCMGFIVGYVLVSFVLLPVYYRLNLTTIYSFLEQRFGVYAYKTGAIFFLLAKMIGSAIRFYVVCIILQQFVLNALGIPFYVTVLAMVLLIWLYTYRGGIKTLVFTDVFQTFCMLTALILIIYGVVDALGMSMSEAITTVWNDPRSKIFEWNDASSTQYFWKQFFSGAFIVVVMTGLDQDMMQKNLTCKSLKEAQKDMCTYGLAFLPTNFLFLFLGVLLSLLATQQGIALPKAGDDLLPMFAATGNLGQLVLVLFSIGIIAASFSSADSALTALTTTMCIDVCNKPENESFRKRVHIAMAVVFALFILIFKALNNTSAIDAIYIMCAYTYGPLLGLFAFGLFTSHKLHDRFVPYVAILAPCLCWTLSYVSENWWGYKFGYELLLINGALSFLGFYMLKRSK</sequence>
<feature type="transmembrane region" description="Helical" evidence="8">
    <location>
        <begin position="269"/>
        <end position="294"/>
    </location>
</feature>
<keyword evidence="10" id="KW-1185">Reference proteome</keyword>